<dbReference type="OMA" id="HWFLAYC"/>
<evidence type="ECO:0000256" key="5">
    <source>
        <dbReference type="ARBA" id="ARBA00022777"/>
    </source>
</evidence>
<evidence type="ECO:0000256" key="1">
    <source>
        <dbReference type="ARBA" id="ARBA00012513"/>
    </source>
</evidence>
<dbReference type="InterPro" id="IPR011009">
    <property type="entry name" value="Kinase-like_dom_sf"/>
</dbReference>
<dbReference type="EC" id="2.7.11.1" evidence="1"/>
<dbReference type="Gene3D" id="1.10.510.10">
    <property type="entry name" value="Transferase(Phosphotransferase) domain 1"/>
    <property type="match status" value="2"/>
</dbReference>
<dbReference type="Pfam" id="PF00069">
    <property type="entry name" value="Pkinase"/>
    <property type="match status" value="1"/>
</dbReference>
<evidence type="ECO:0000313" key="11">
    <source>
        <dbReference type="EMBL" id="EFA76230.1"/>
    </source>
</evidence>
<proteinExistence type="predicted"/>
<dbReference type="Proteomes" id="UP000001396">
    <property type="component" value="Unassembled WGS sequence"/>
</dbReference>
<evidence type="ECO:0000256" key="4">
    <source>
        <dbReference type="ARBA" id="ARBA00022741"/>
    </source>
</evidence>
<evidence type="ECO:0000256" key="2">
    <source>
        <dbReference type="ARBA" id="ARBA00022527"/>
    </source>
</evidence>
<dbReference type="SMART" id="SM00220">
    <property type="entry name" value="S_TKc"/>
    <property type="match status" value="1"/>
</dbReference>
<dbReference type="EMBL" id="ADBJ01000047">
    <property type="protein sequence ID" value="EFA76230.1"/>
    <property type="molecule type" value="Genomic_DNA"/>
</dbReference>
<comment type="catalytic activity">
    <reaction evidence="7">
        <text>L-threonyl-[protein] + ATP = O-phospho-L-threonyl-[protein] + ADP + H(+)</text>
        <dbReference type="Rhea" id="RHEA:46608"/>
        <dbReference type="Rhea" id="RHEA-COMP:11060"/>
        <dbReference type="Rhea" id="RHEA-COMP:11605"/>
        <dbReference type="ChEBI" id="CHEBI:15378"/>
        <dbReference type="ChEBI" id="CHEBI:30013"/>
        <dbReference type="ChEBI" id="CHEBI:30616"/>
        <dbReference type="ChEBI" id="CHEBI:61977"/>
        <dbReference type="ChEBI" id="CHEBI:456216"/>
        <dbReference type="EC" id="2.7.11.1"/>
    </reaction>
</comment>
<dbReference type="PANTHER" id="PTHR44899">
    <property type="entry name" value="CAMK FAMILY PROTEIN KINASE"/>
    <property type="match status" value="1"/>
</dbReference>
<gene>
    <name evidence="11" type="ORF">PPL_09991</name>
</gene>
<keyword evidence="6" id="KW-0067">ATP-binding</keyword>
<dbReference type="FunCoup" id="D3BPU7">
    <property type="interactions" value="421"/>
</dbReference>
<keyword evidence="5" id="KW-0418">Kinase</keyword>
<evidence type="ECO:0000256" key="8">
    <source>
        <dbReference type="ARBA" id="ARBA00048679"/>
    </source>
</evidence>
<dbReference type="GO" id="GO:0005524">
    <property type="term" value="F:ATP binding"/>
    <property type="evidence" value="ECO:0007669"/>
    <property type="project" value="UniProtKB-KW"/>
</dbReference>
<dbReference type="AlphaFoldDB" id="D3BPU7"/>
<name>D3BPU7_HETP5</name>
<feature type="region of interest" description="Disordered" evidence="9">
    <location>
        <begin position="198"/>
        <end position="220"/>
    </location>
</feature>
<dbReference type="STRING" id="670386.D3BPU7"/>
<dbReference type="InterPro" id="IPR000719">
    <property type="entry name" value="Prot_kinase_dom"/>
</dbReference>
<dbReference type="SUPFAM" id="SSF56112">
    <property type="entry name" value="Protein kinase-like (PK-like)"/>
    <property type="match status" value="1"/>
</dbReference>
<dbReference type="InterPro" id="IPR051131">
    <property type="entry name" value="NEK_Ser/Thr_kinase_NIMA"/>
</dbReference>
<dbReference type="SUPFAM" id="SSF55729">
    <property type="entry name" value="Acyl-CoA N-acyltransferases (Nat)"/>
    <property type="match status" value="1"/>
</dbReference>
<comment type="catalytic activity">
    <reaction evidence="8">
        <text>L-seryl-[protein] + ATP = O-phospho-L-seryl-[protein] + ADP + H(+)</text>
        <dbReference type="Rhea" id="RHEA:17989"/>
        <dbReference type="Rhea" id="RHEA-COMP:9863"/>
        <dbReference type="Rhea" id="RHEA-COMP:11604"/>
        <dbReference type="ChEBI" id="CHEBI:15378"/>
        <dbReference type="ChEBI" id="CHEBI:29999"/>
        <dbReference type="ChEBI" id="CHEBI:30616"/>
        <dbReference type="ChEBI" id="CHEBI:83421"/>
        <dbReference type="ChEBI" id="CHEBI:456216"/>
        <dbReference type="EC" id="2.7.11.1"/>
    </reaction>
</comment>
<keyword evidence="12" id="KW-1185">Reference proteome</keyword>
<dbReference type="Gene3D" id="3.40.630.30">
    <property type="match status" value="1"/>
</dbReference>
<dbReference type="GO" id="GO:0004674">
    <property type="term" value="F:protein serine/threonine kinase activity"/>
    <property type="evidence" value="ECO:0007669"/>
    <property type="project" value="UniProtKB-KW"/>
</dbReference>
<dbReference type="PANTHER" id="PTHR44899:SF3">
    <property type="entry name" value="SERINE_THREONINE-PROTEIN KINASE NEK1"/>
    <property type="match status" value="1"/>
</dbReference>
<evidence type="ECO:0000259" key="10">
    <source>
        <dbReference type="PROSITE" id="PS50011"/>
    </source>
</evidence>
<dbReference type="PROSITE" id="PS50011">
    <property type="entry name" value="PROTEIN_KINASE_DOM"/>
    <property type="match status" value="1"/>
</dbReference>
<feature type="compositionally biased region" description="Polar residues" evidence="9">
    <location>
        <begin position="202"/>
        <end position="220"/>
    </location>
</feature>
<dbReference type="RefSeq" id="XP_020428363.1">
    <property type="nucleotide sequence ID" value="XM_020580778.1"/>
</dbReference>
<keyword evidence="2" id="KW-0723">Serine/threonine-protein kinase</keyword>
<evidence type="ECO:0000256" key="7">
    <source>
        <dbReference type="ARBA" id="ARBA00047899"/>
    </source>
</evidence>
<accession>D3BPU7</accession>
<keyword evidence="3" id="KW-0808">Transferase</keyword>
<keyword evidence="4" id="KW-0547">Nucleotide-binding</keyword>
<evidence type="ECO:0000313" key="12">
    <source>
        <dbReference type="Proteomes" id="UP000001396"/>
    </source>
</evidence>
<feature type="compositionally biased region" description="Low complexity" evidence="9">
    <location>
        <begin position="120"/>
        <end position="142"/>
    </location>
</feature>
<dbReference type="PROSITE" id="PS00108">
    <property type="entry name" value="PROTEIN_KINASE_ST"/>
    <property type="match status" value="1"/>
</dbReference>
<dbReference type="GeneID" id="31365463"/>
<organism evidence="11 12">
    <name type="scientific">Heterostelium pallidum (strain ATCC 26659 / Pp 5 / PN500)</name>
    <name type="common">Cellular slime mold</name>
    <name type="synonym">Polysphondylium pallidum</name>
    <dbReference type="NCBI Taxonomy" id="670386"/>
    <lineage>
        <taxon>Eukaryota</taxon>
        <taxon>Amoebozoa</taxon>
        <taxon>Evosea</taxon>
        <taxon>Eumycetozoa</taxon>
        <taxon>Dictyostelia</taxon>
        <taxon>Acytosteliales</taxon>
        <taxon>Acytosteliaceae</taxon>
        <taxon>Heterostelium</taxon>
    </lineage>
</organism>
<protein>
    <recommendedName>
        <fullName evidence="1">non-specific serine/threonine protein kinase</fullName>
        <ecNumber evidence="1">2.7.11.1</ecNumber>
    </recommendedName>
</protein>
<reference evidence="11 12" key="1">
    <citation type="journal article" date="2011" name="Genome Res.">
        <title>Phylogeny-wide analysis of social amoeba genomes highlights ancient origins for complex intercellular communication.</title>
        <authorList>
            <person name="Heidel A.J."/>
            <person name="Lawal H.M."/>
            <person name="Felder M."/>
            <person name="Schilde C."/>
            <person name="Helps N.R."/>
            <person name="Tunggal B."/>
            <person name="Rivero F."/>
            <person name="John U."/>
            <person name="Schleicher M."/>
            <person name="Eichinger L."/>
            <person name="Platzer M."/>
            <person name="Noegel A.A."/>
            <person name="Schaap P."/>
            <person name="Gloeckner G."/>
        </authorList>
    </citation>
    <scope>NUCLEOTIDE SEQUENCE [LARGE SCALE GENOMIC DNA]</scope>
    <source>
        <strain evidence="12">ATCC 26659 / Pp 5 / PN500</strain>
    </source>
</reference>
<feature type="domain" description="Protein kinase" evidence="10">
    <location>
        <begin position="22"/>
        <end position="413"/>
    </location>
</feature>
<feature type="region of interest" description="Disordered" evidence="9">
    <location>
        <begin position="120"/>
        <end position="165"/>
    </location>
</feature>
<dbReference type="InParanoid" id="D3BPU7"/>
<evidence type="ECO:0000256" key="6">
    <source>
        <dbReference type="ARBA" id="ARBA00022840"/>
    </source>
</evidence>
<evidence type="ECO:0000256" key="3">
    <source>
        <dbReference type="ARBA" id="ARBA00022679"/>
    </source>
</evidence>
<comment type="caution">
    <text evidence="11">The sequence shown here is derived from an EMBL/GenBank/DDBJ whole genome shotgun (WGS) entry which is preliminary data.</text>
</comment>
<dbReference type="InterPro" id="IPR008271">
    <property type="entry name" value="Ser/Thr_kinase_AS"/>
</dbReference>
<evidence type="ECO:0000256" key="9">
    <source>
        <dbReference type="SAM" id="MobiDB-lite"/>
    </source>
</evidence>
<dbReference type="InterPro" id="IPR016181">
    <property type="entry name" value="Acyl_CoA_acyltransferase"/>
</dbReference>
<sequence>MTTCTCKKDSERMDTSDPYDSYTFIKEIRSGGEGKAILMEKDGVQYICKQRIFESLAEANAGLKEAYTLASIKDENIVKFEEVFLRSIPGDKQIYLCIMLEYCPKGDLLDFLHELVTTTDHSPTHSTTTSNVSDTSSVSSLSGDAGHVSTTHGTPPRSPGDTSPAIVVETGSVCLIRSAKELIKKIIERDISHFQLRHRPSRSSVSLPTENSSGNLHTESNISTTFSDVSMDSLSSPNSHINRSQVFIQKSVLLEWLTQIALGVQALHKERLIHRDLKCENVFITGDDRLKIGDFGLATKNGTGKGRVGTYMYCAPEVLENQPYNRSADIFSLGCIFYELITLKLLVKNKRYFAEEIIADNFDKLSFLADFPQRYSYFGPLVLRMLDKNPSHRPSIETILDKILEVDDEHSIQSKSKLQLENFKGIKRQLSKTDFKEAATILARAFKNDPRYVKLFPADQESSHKHLKDLFYFSVKVMAKNNASIWGYFGTDNKLKSVCLWYNPDKKKEIKFGDIFIGGLTFMTKVGISKAKKGSDMIHAINDIMVKENDEKHWFLAYAGTDDDHRNGGIGSYLTSGVLEWADHSQYKCKTMVFSRDNFPFLQRLGFEVTREVRDQCGIPKNIEAVWILTRNPKPKHLD</sequence>